<dbReference type="PIRSF" id="PIRSF014677">
    <property type="entry name" value="UCP014677"/>
    <property type="match status" value="1"/>
</dbReference>
<evidence type="ECO:0000313" key="2">
    <source>
        <dbReference type="Proteomes" id="UP000016464"/>
    </source>
</evidence>
<protein>
    <submittedName>
        <fullName evidence="1">Uncharacterized protein</fullName>
    </submittedName>
</protein>
<dbReference type="AlphaFoldDB" id="U1MWG5"/>
<dbReference type="eggNOG" id="COG0846">
    <property type="taxonomic scope" value="Bacteria"/>
</dbReference>
<comment type="caution">
    <text evidence="1">The sequence shown here is derived from an EMBL/GenBank/DDBJ whole genome shotgun (WGS) entry which is preliminary data.</text>
</comment>
<gene>
    <name evidence="1" type="ORF">M467_03035</name>
</gene>
<dbReference type="Pfam" id="PF13289">
    <property type="entry name" value="SIR2_2"/>
    <property type="match status" value="1"/>
</dbReference>
<dbReference type="PATRIC" id="fig|1345023.5.peg.1714"/>
<dbReference type="Proteomes" id="UP000016464">
    <property type="component" value="Unassembled WGS sequence"/>
</dbReference>
<reference evidence="1 2" key="1">
    <citation type="journal article" date="2013" name="Genome Announc.">
        <title>Draft Genome Sequence of Exiguobacterium pavilionensis Strain RW-2, with Wide Thermal, Salinity, and pH Tolerance, Isolated from Modern Freshwater Microbialites.</title>
        <authorList>
            <person name="White R.A.III."/>
            <person name="Grassa C.J."/>
            <person name="Suttle C.A."/>
        </authorList>
    </citation>
    <scope>NUCLEOTIDE SEQUENCE [LARGE SCALE GENOMIC DNA]</scope>
    <source>
        <strain evidence="1 2">RW-2</strain>
    </source>
</reference>
<keyword evidence="2" id="KW-1185">Reference proteome</keyword>
<dbReference type="InterPro" id="IPR011202">
    <property type="entry name" value="UCP014677"/>
</dbReference>
<dbReference type="OrthoDB" id="5521101at2"/>
<proteinExistence type="predicted"/>
<sequence length="535" mass="62038">METKRISLLKEKNEFPIIFIGAGMSKRFLKGYPSWEELLERLWKEALEDNFYGKLNLIRDEILGEKHDIESRELNHLINIKMGTIIESKFNSLFYNEKILIDGFTTREAYHQKISPLKVRISQLFATGELITGKENEYEMFKKMLAKSQIILTTNYDDFIEKSYNESSPVPITKFIGQKGFFSENFGYSELFKLHGCIEVPADIILSEKDYEKFDKNSNLISAKVISLMLKSPIIFLGYSLTDLNVRKIIKDLTSSLNEAELEILEKRMILIERKEGEQSFEEITINDSDLGCKLSVIRTDNYAKIFEEISKINQGLAPSEVRRYYHVMRELVVDRGKKGALKSLLIAPEGLESISKNIENSNVVIGFGDDKYIFQIPDLITYCYDYISESFEINTDISLRFILLQNGNARIPASYYLKDELIDSSTLHPTEKQKLLQRKERLIDFKKHYDAVITSQVILHDARNLNQIISLAKSKLVNQDKVYETISSNINRLNMNEVKDYILNILDEKRVSGDIHLSTPLRRLILLYDLKKNY</sequence>
<evidence type="ECO:0000313" key="1">
    <source>
        <dbReference type="EMBL" id="ERG66246.1"/>
    </source>
</evidence>
<name>U1MWG5_9BACL</name>
<dbReference type="RefSeq" id="WP_021066874.1">
    <property type="nucleotide sequence ID" value="NZ_ATCL01000020.1"/>
</dbReference>
<organism evidence="1 2">
    <name type="scientific">Exiguobacterium chiriqhucha RW-2</name>
    <dbReference type="NCBI Taxonomy" id="1345023"/>
    <lineage>
        <taxon>Bacteria</taxon>
        <taxon>Bacillati</taxon>
        <taxon>Bacillota</taxon>
        <taxon>Bacilli</taxon>
        <taxon>Bacillales</taxon>
        <taxon>Bacillales Family XII. Incertae Sedis</taxon>
        <taxon>Exiguobacterium</taxon>
    </lineage>
</organism>
<dbReference type="EMBL" id="ATCL01000020">
    <property type="protein sequence ID" value="ERG66246.1"/>
    <property type="molecule type" value="Genomic_DNA"/>
</dbReference>
<accession>U1MWG5</accession>